<evidence type="ECO:0000256" key="17">
    <source>
        <dbReference type="ARBA" id="ARBA00048808"/>
    </source>
</evidence>
<reference evidence="19" key="2">
    <citation type="submission" date="2019-12" db="UniProtKB">
        <authorList>
            <consortium name="WormBaseParasite"/>
        </authorList>
    </citation>
    <scope>IDENTIFICATION</scope>
</reference>
<comment type="function">
    <text evidence="2">Converts O-phosphoseryl-tRNA(Sec) to selenocysteinyl-tRNA(Sec) required for selenoprotein biosynthesis.</text>
</comment>
<evidence type="ECO:0000313" key="18">
    <source>
        <dbReference type="Proteomes" id="UP000006672"/>
    </source>
</evidence>
<dbReference type="PANTHER" id="PTHR12944:SF2">
    <property type="entry name" value="O-PHOSPHOSERYL-TRNA(SEC) SELENIUM TRANSFERASE"/>
    <property type="match status" value="1"/>
</dbReference>
<dbReference type="GO" id="GO:0098621">
    <property type="term" value="F:O-phosphoseryl-tRNA(Sec) selenium transferase activity"/>
    <property type="evidence" value="ECO:0007669"/>
    <property type="project" value="UniProtKB-EC"/>
</dbReference>
<evidence type="ECO:0000256" key="15">
    <source>
        <dbReference type="ARBA" id="ARBA00032048"/>
    </source>
</evidence>
<evidence type="ECO:0000256" key="10">
    <source>
        <dbReference type="ARBA" id="ARBA00022898"/>
    </source>
</evidence>
<keyword evidence="8" id="KW-0808">Transferase</keyword>
<evidence type="ECO:0000256" key="6">
    <source>
        <dbReference type="ARBA" id="ARBA00021963"/>
    </source>
</evidence>
<dbReference type="PANTHER" id="PTHR12944">
    <property type="entry name" value="SOLUBLE LIVER ANTIGEN/LIVER PANCREAS ANTIGEN"/>
    <property type="match status" value="1"/>
</dbReference>
<dbReference type="InterPro" id="IPR015424">
    <property type="entry name" value="PyrdxlP-dep_Trfase"/>
</dbReference>
<reference evidence="18" key="1">
    <citation type="journal article" date="2007" name="Science">
        <title>Draft genome of the filarial nematode parasite Brugia malayi.</title>
        <authorList>
            <person name="Ghedin E."/>
            <person name="Wang S."/>
            <person name="Spiro D."/>
            <person name="Caler E."/>
            <person name="Zhao Q."/>
            <person name="Crabtree J."/>
            <person name="Allen J.E."/>
            <person name="Delcher A.L."/>
            <person name="Guiliano D.B."/>
            <person name="Miranda-Saavedra D."/>
            <person name="Angiuoli S.V."/>
            <person name="Creasy T."/>
            <person name="Amedeo P."/>
            <person name="Haas B."/>
            <person name="El-Sayed N.M."/>
            <person name="Wortman J.R."/>
            <person name="Feldblyum T."/>
            <person name="Tallon L."/>
            <person name="Schatz M."/>
            <person name="Shumway M."/>
            <person name="Koo H."/>
            <person name="Salzberg S.L."/>
            <person name="Schobel S."/>
            <person name="Pertea M."/>
            <person name="Pop M."/>
            <person name="White O."/>
            <person name="Barton G.J."/>
            <person name="Carlow C.K."/>
            <person name="Crawford M.J."/>
            <person name="Daub J."/>
            <person name="Dimmic M.W."/>
            <person name="Estes C.F."/>
            <person name="Foster J.M."/>
            <person name="Ganatra M."/>
            <person name="Gregory W.F."/>
            <person name="Johnson N.M."/>
            <person name="Jin J."/>
            <person name="Komuniecki R."/>
            <person name="Korf I."/>
            <person name="Kumar S."/>
            <person name="Laney S."/>
            <person name="Li B.W."/>
            <person name="Li W."/>
            <person name="Lindblom T.H."/>
            <person name="Lustigman S."/>
            <person name="Ma D."/>
            <person name="Maina C.V."/>
            <person name="Martin D.M."/>
            <person name="McCarter J.P."/>
            <person name="McReynolds L."/>
            <person name="Mitreva M."/>
            <person name="Nutman T.B."/>
            <person name="Parkinson J."/>
            <person name="Peregrin-Alvarez J.M."/>
            <person name="Poole C."/>
            <person name="Ren Q."/>
            <person name="Saunders L."/>
            <person name="Sluder A.E."/>
            <person name="Smith K."/>
            <person name="Stanke M."/>
            <person name="Unnasch T.R."/>
            <person name="Ware J."/>
            <person name="Wei A.D."/>
            <person name="Weil G."/>
            <person name="Williams D.J."/>
            <person name="Zhang Y."/>
            <person name="Williams S.A."/>
            <person name="Fraser-Liggett C."/>
            <person name="Slatko B."/>
            <person name="Blaxter M.L."/>
            <person name="Scott A.L."/>
        </authorList>
    </citation>
    <scope>NUCLEOTIDE SEQUENCE</scope>
    <source>
        <strain evidence="18">FR3</strain>
    </source>
</reference>
<comment type="subunit">
    <text evidence="13">Homotetramer formed by a catalytic dimer and a non-catalytic dimer serving as a binding platform that orients tRNASec for catalysis. Each tetramer binds the CCA ends of two tRNAs which point to the active sites of the catalytic dimer.</text>
</comment>
<evidence type="ECO:0000256" key="1">
    <source>
        <dbReference type="ARBA" id="ARBA00001933"/>
    </source>
</evidence>
<dbReference type="UniPathway" id="UPA00906">
    <property type="reaction ID" value="UER00898"/>
</dbReference>
<accession>A0A5S6PBU6</accession>
<evidence type="ECO:0000256" key="7">
    <source>
        <dbReference type="ARBA" id="ARBA00022555"/>
    </source>
</evidence>
<dbReference type="InterPro" id="IPR015421">
    <property type="entry name" value="PyrdxlP-dep_Trfase_major"/>
</dbReference>
<keyword evidence="12" id="KW-0711">Selenium</keyword>
<evidence type="ECO:0000256" key="13">
    <source>
        <dbReference type="ARBA" id="ARBA00026053"/>
    </source>
</evidence>
<evidence type="ECO:0000256" key="14">
    <source>
        <dbReference type="ARBA" id="ARBA00030669"/>
    </source>
</evidence>
<evidence type="ECO:0000256" key="16">
    <source>
        <dbReference type="ARBA" id="ARBA00032693"/>
    </source>
</evidence>
<evidence type="ECO:0000256" key="3">
    <source>
        <dbReference type="ARBA" id="ARBA00004822"/>
    </source>
</evidence>
<dbReference type="Pfam" id="PF05889">
    <property type="entry name" value="SepSecS"/>
    <property type="match status" value="1"/>
</dbReference>
<keyword evidence="10" id="KW-0663">Pyridoxal phosphate</keyword>
<gene>
    <name evidence="19" type="primary">Bma-secs-1</name>
</gene>
<dbReference type="AlphaFoldDB" id="A0A5S6PBU6"/>
<evidence type="ECO:0000256" key="5">
    <source>
        <dbReference type="ARBA" id="ARBA00012464"/>
    </source>
</evidence>
<evidence type="ECO:0000256" key="9">
    <source>
        <dbReference type="ARBA" id="ARBA00022884"/>
    </source>
</evidence>
<evidence type="ECO:0000256" key="12">
    <source>
        <dbReference type="ARBA" id="ARBA00023266"/>
    </source>
</evidence>
<comment type="pathway">
    <text evidence="3">Aminoacyl-tRNA biosynthesis; selenocysteinyl-tRNA(Sec) biosynthesis; selenocysteinyl-tRNA(Sec) from L-seryl-tRNA(Sec) (archaeal/eukaryal route): step 2/2.</text>
</comment>
<comment type="cofactor">
    <cofactor evidence="1">
        <name>pyridoxal 5'-phosphate</name>
        <dbReference type="ChEBI" id="CHEBI:597326"/>
    </cofactor>
</comment>
<keyword evidence="7" id="KW-0820">tRNA-binding</keyword>
<dbReference type="InterPro" id="IPR008829">
    <property type="entry name" value="SepSecS/SepCysS"/>
</dbReference>
<dbReference type="FunCoup" id="A0A5S6PBU6">
    <property type="interactions" value="1525"/>
</dbReference>
<dbReference type="WBParaSite" id="Bm14816b.1">
    <property type="protein sequence ID" value="Bm14816b.1"/>
    <property type="gene ID" value="WBGene00235001"/>
</dbReference>
<sequence>MKTEQEASDRTARCFNRLQAVLRRDGSIPEIGLPVQAIGGFLARLASLDSNNRFDTICVGAGEREGRILSPLVQQLHYGLAHGIGRSGNLTERQPKAIECRNRIEEAGSVGYIDAFIQSTDKNFLVPVGGSIVATFDKKSLDMIANFYPGRASIVPSRDLLITLLQLGKTGLKELYNTQQTNFQVLHATMQEYAETIGQKVMEVKMNRISLAVTLKGWTSQQQNAFGAQLFSRGVTGARTIPNGLSRTIDGYEFFNFGSHSSREHDGYLNVACAIGMTTQEIEELVKVLKEETPKWAFSSSINAKDRSSTRQDNANCITALPCAEDIQANESCA</sequence>
<dbReference type="InParanoid" id="A0A5S6PBU6"/>
<dbReference type="GO" id="GO:0001514">
    <property type="term" value="P:selenocysteine incorporation"/>
    <property type="evidence" value="ECO:0007669"/>
    <property type="project" value="TreeGrafter"/>
</dbReference>
<organism evidence="18 19">
    <name type="scientific">Brugia malayi</name>
    <name type="common">Filarial nematode worm</name>
    <dbReference type="NCBI Taxonomy" id="6279"/>
    <lineage>
        <taxon>Eukaryota</taxon>
        <taxon>Metazoa</taxon>
        <taxon>Ecdysozoa</taxon>
        <taxon>Nematoda</taxon>
        <taxon>Chromadorea</taxon>
        <taxon>Rhabditida</taxon>
        <taxon>Spirurina</taxon>
        <taxon>Spiruromorpha</taxon>
        <taxon>Filarioidea</taxon>
        <taxon>Onchocercidae</taxon>
        <taxon>Brugia</taxon>
    </lineage>
</organism>
<protein>
    <recommendedName>
        <fullName evidence="6">O-phosphoseryl-tRNA(Sec) selenium transferase</fullName>
        <ecNumber evidence="5">2.9.1.2</ecNumber>
    </recommendedName>
    <alternativeName>
        <fullName evidence="14">Selenocysteine synthase</fullName>
    </alternativeName>
    <alternativeName>
        <fullName evidence="15">Selenocysteinyl-tRNA(Sec) synthase</fullName>
    </alternativeName>
    <alternativeName>
        <fullName evidence="16">Sep-tRNA:Sec-tRNA synthase</fullName>
    </alternativeName>
</protein>
<dbReference type="SUPFAM" id="SSF53383">
    <property type="entry name" value="PLP-dependent transferases"/>
    <property type="match status" value="2"/>
</dbReference>
<keyword evidence="18" id="KW-1185">Reference proteome</keyword>
<keyword evidence="9" id="KW-0694">RNA-binding</keyword>
<evidence type="ECO:0000256" key="8">
    <source>
        <dbReference type="ARBA" id="ARBA00022679"/>
    </source>
</evidence>
<dbReference type="GO" id="GO:0001717">
    <property type="term" value="P:conversion of seryl-tRNAsec to selenocys-tRNAsec"/>
    <property type="evidence" value="ECO:0007669"/>
    <property type="project" value="InterPro"/>
</dbReference>
<evidence type="ECO:0000256" key="11">
    <source>
        <dbReference type="ARBA" id="ARBA00022917"/>
    </source>
</evidence>
<evidence type="ECO:0000256" key="4">
    <source>
        <dbReference type="ARBA" id="ARBA00007037"/>
    </source>
</evidence>
<dbReference type="Gene3D" id="3.40.640.10">
    <property type="entry name" value="Type I PLP-dependent aspartate aminotransferase-like (Major domain)"/>
    <property type="match status" value="2"/>
</dbReference>
<evidence type="ECO:0000256" key="2">
    <source>
        <dbReference type="ARBA" id="ARBA00002552"/>
    </source>
</evidence>
<comment type="similarity">
    <text evidence="4">Belongs to the SepSecS family.</text>
</comment>
<comment type="catalytic activity">
    <reaction evidence="17">
        <text>O-phospho-L-seryl-tRNA(Sec) + selenophosphate + H2O = L-selenocysteinyl-tRNA(Sec) + 2 phosphate</text>
        <dbReference type="Rhea" id="RHEA:25041"/>
        <dbReference type="Rhea" id="RHEA-COMP:9743"/>
        <dbReference type="Rhea" id="RHEA-COMP:9947"/>
        <dbReference type="ChEBI" id="CHEBI:15377"/>
        <dbReference type="ChEBI" id="CHEBI:16144"/>
        <dbReference type="ChEBI" id="CHEBI:43474"/>
        <dbReference type="ChEBI" id="CHEBI:78551"/>
        <dbReference type="ChEBI" id="CHEBI:78573"/>
        <dbReference type="EC" id="2.9.1.2"/>
    </reaction>
</comment>
<proteinExistence type="inferred from homology"/>
<dbReference type="EC" id="2.9.1.2" evidence="5"/>
<dbReference type="InterPro" id="IPR019872">
    <property type="entry name" value="Sec-tRNA_Se_transferase"/>
</dbReference>
<evidence type="ECO:0000313" key="19">
    <source>
        <dbReference type="WBParaSite" id="Bm14816b.1"/>
    </source>
</evidence>
<dbReference type="GO" id="GO:0000049">
    <property type="term" value="F:tRNA binding"/>
    <property type="evidence" value="ECO:0007669"/>
    <property type="project" value="UniProtKB-KW"/>
</dbReference>
<keyword evidence="11" id="KW-0648">Protein biosynthesis</keyword>
<dbReference type="Proteomes" id="UP000006672">
    <property type="component" value="Unassembled WGS sequence"/>
</dbReference>
<name>A0A5S6PBU6_BRUMA</name>